<evidence type="ECO:0000313" key="2">
    <source>
        <dbReference type="EMBL" id="KKN09875.1"/>
    </source>
</evidence>
<comment type="caution">
    <text evidence="2">The sequence shown here is derived from an EMBL/GenBank/DDBJ whole genome shotgun (WGS) entry which is preliminary data.</text>
</comment>
<reference evidence="2" key="1">
    <citation type="journal article" date="2015" name="Nature">
        <title>Complex archaea that bridge the gap between prokaryotes and eukaryotes.</title>
        <authorList>
            <person name="Spang A."/>
            <person name="Saw J.H."/>
            <person name="Jorgensen S.L."/>
            <person name="Zaremba-Niedzwiedzka K."/>
            <person name="Martijn J."/>
            <person name="Lind A.E."/>
            <person name="van Eijk R."/>
            <person name="Schleper C."/>
            <person name="Guy L."/>
            <person name="Ettema T.J."/>
        </authorList>
    </citation>
    <scope>NUCLEOTIDE SEQUENCE</scope>
</reference>
<accession>A0A0F9MRC9</accession>
<dbReference type="AlphaFoldDB" id="A0A0F9MRC9"/>
<organism evidence="2">
    <name type="scientific">marine sediment metagenome</name>
    <dbReference type="NCBI Taxonomy" id="412755"/>
    <lineage>
        <taxon>unclassified sequences</taxon>
        <taxon>metagenomes</taxon>
        <taxon>ecological metagenomes</taxon>
    </lineage>
</organism>
<dbReference type="EMBL" id="LAZR01004299">
    <property type="protein sequence ID" value="KKN09875.1"/>
    <property type="molecule type" value="Genomic_DNA"/>
</dbReference>
<evidence type="ECO:0008006" key="3">
    <source>
        <dbReference type="Google" id="ProtNLM"/>
    </source>
</evidence>
<gene>
    <name evidence="2" type="ORF">LCGC14_1042150</name>
</gene>
<feature type="region of interest" description="Disordered" evidence="1">
    <location>
        <begin position="439"/>
        <end position="503"/>
    </location>
</feature>
<sequence length="503" mass="55172">MPDNGDDGGGTKEVDPAALARSVIETPKAQAANVPSIETSLLWFVAQAASAITQWGRNIKLRDRQLRDFYPTENYFTAGLGTVSARNAAFNWELAGGGALVRHFQDVLMNANQGEGWHNLIVKTSIDLYTQDNGAFWELVRMTDTPSAPVIGVNHLDSGECWHTGDPLKPVVYRNHQGKFHLLNWWNVKTFAEIPAPIEKLHGIQLCALTRLLRSAQILQNVTTYEEEKTGGRFMRAIHLIKGISTAEINDALAQVATQADQMGLVKYSQPMMVGNVDPKADVGHDTIELASMPDHFSKEEAVKLYITIIAMAFLSDYQDFAPLPGGNLGTSTQSEILHMKSRGKGPALFMGLISNGVNFAVLPEGVQFKFAEQDLEADEVQADIRHTRADTRKIDLESGVLTIPAARQQALEKGDISKELFEQLAAEDEEQAALALEDQLRGGEKPDVNEEEVLREGEKQEVRQPARAGPFRGAADTEGEEAAPCCSEGSCCYTEERNPEAS</sequence>
<protein>
    <recommendedName>
        <fullName evidence="3">Portal protein</fullName>
    </recommendedName>
</protein>
<evidence type="ECO:0000256" key="1">
    <source>
        <dbReference type="SAM" id="MobiDB-lite"/>
    </source>
</evidence>
<proteinExistence type="predicted"/>
<feature type="compositionally biased region" description="Basic and acidic residues" evidence="1">
    <location>
        <begin position="439"/>
        <end position="465"/>
    </location>
</feature>
<name>A0A0F9MRC9_9ZZZZ</name>